<evidence type="ECO:0000313" key="2">
    <source>
        <dbReference type="EMBL" id="GIY65202.1"/>
    </source>
</evidence>
<accession>A0AAV4V4X4</accession>
<protein>
    <submittedName>
        <fullName evidence="2">Uncharacterized protein</fullName>
    </submittedName>
</protein>
<evidence type="ECO:0000313" key="3">
    <source>
        <dbReference type="Proteomes" id="UP001054945"/>
    </source>
</evidence>
<reference evidence="2 3" key="1">
    <citation type="submission" date="2021-06" db="EMBL/GenBank/DDBJ databases">
        <title>Caerostris extrusa draft genome.</title>
        <authorList>
            <person name="Kono N."/>
            <person name="Arakawa K."/>
        </authorList>
    </citation>
    <scope>NUCLEOTIDE SEQUENCE [LARGE SCALE GENOMIC DNA]</scope>
</reference>
<keyword evidence="3" id="KW-1185">Reference proteome</keyword>
<keyword evidence="1" id="KW-1133">Transmembrane helix</keyword>
<keyword evidence="1" id="KW-0472">Membrane</keyword>
<dbReference type="Proteomes" id="UP001054945">
    <property type="component" value="Unassembled WGS sequence"/>
</dbReference>
<dbReference type="EMBL" id="BPLR01013974">
    <property type="protein sequence ID" value="GIY65202.1"/>
    <property type="molecule type" value="Genomic_DNA"/>
</dbReference>
<organism evidence="2 3">
    <name type="scientific">Caerostris extrusa</name>
    <name type="common">Bark spider</name>
    <name type="synonym">Caerostris bankana</name>
    <dbReference type="NCBI Taxonomy" id="172846"/>
    <lineage>
        <taxon>Eukaryota</taxon>
        <taxon>Metazoa</taxon>
        <taxon>Ecdysozoa</taxon>
        <taxon>Arthropoda</taxon>
        <taxon>Chelicerata</taxon>
        <taxon>Arachnida</taxon>
        <taxon>Araneae</taxon>
        <taxon>Araneomorphae</taxon>
        <taxon>Entelegynae</taxon>
        <taxon>Araneoidea</taxon>
        <taxon>Araneidae</taxon>
        <taxon>Caerostris</taxon>
    </lineage>
</organism>
<proteinExistence type="predicted"/>
<name>A0AAV4V4X4_CAEEX</name>
<evidence type="ECO:0000256" key="1">
    <source>
        <dbReference type="SAM" id="Phobius"/>
    </source>
</evidence>
<sequence length="118" mass="13722">MSCVRPLRETDQLNERATLELKTASSAVNTELTPDCCTRVFIIWLRVEPNLIREGSANKVQRFEGPRTKTQAQIKTIRHSYRTVDENDTALDFFFFFFLFSTFHSLEFLSSSLFLVPH</sequence>
<keyword evidence="1" id="KW-0812">Transmembrane</keyword>
<dbReference type="AlphaFoldDB" id="A0AAV4V4X4"/>
<gene>
    <name evidence="2" type="ORF">CEXT_768981</name>
</gene>
<comment type="caution">
    <text evidence="2">The sequence shown here is derived from an EMBL/GenBank/DDBJ whole genome shotgun (WGS) entry which is preliminary data.</text>
</comment>
<feature type="transmembrane region" description="Helical" evidence="1">
    <location>
        <begin position="93"/>
        <end position="116"/>
    </location>
</feature>